<proteinExistence type="predicted"/>
<protein>
    <submittedName>
        <fullName evidence="2">Uncharacterized protein</fullName>
    </submittedName>
</protein>
<feature type="compositionally biased region" description="Basic and acidic residues" evidence="1">
    <location>
        <begin position="49"/>
        <end position="60"/>
    </location>
</feature>
<gene>
    <name evidence="2" type="ORF">M407DRAFT_206060</name>
</gene>
<reference evidence="2 3" key="1">
    <citation type="submission" date="2014-04" db="EMBL/GenBank/DDBJ databases">
        <authorList>
            <consortium name="DOE Joint Genome Institute"/>
            <person name="Kuo A."/>
            <person name="Girlanda M."/>
            <person name="Perotto S."/>
            <person name="Kohler A."/>
            <person name="Nagy L.G."/>
            <person name="Floudas D."/>
            <person name="Copeland A."/>
            <person name="Barry K.W."/>
            <person name="Cichocki N."/>
            <person name="Veneault-Fourrey C."/>
            <person name="LaButti K."/>
            <person name="Lindquist E.A."/>
            <person name="Lipzen A."/>
            <person name="Lundell T."/>
            <person name="Morin E."/>
            <person name="Murat C."/>
            <person name="Sun H."/>
            <person name="Tunlid A."/>
            <person name="Henrissat B."/>
            <person name="Grigoriev I.V."/>
            <person name="Hibbett D.S."/>
            <person name="Martin F."/>
            <person name="Nordberg H.P."/>
            <person name="Cantor M.N."/>
            <person name="Hua S.X."/>
        </authorList>
    </citation>
    <scope>NUCLEOTIDE SEQUENCE [LARGE SCALE GENOMIC DNA]</scope>
    <source>
        <strain evidence="2 3">MUT 4182</strain>
    </source>
</reference>
<evidence type="ECO:0000313" key="3">
    <source>
        <dbReference type="Proteomes" id="UP000054248"/>
    </source>
</evidence>
<evidence type="ECO:0000256" key="1">
    <source>
        <dbReference type="SAM" id="MobiDB-lite"/>
    </source>
</evidence>
<dbReference type="HOGENOM" id="CLU_1994304_0_0_1"/>
<name>A0A0C3QIR5_9AGAM</name>
<keyword evidence="3" id="KW-1185">Reference proteome</keyword>
<reference evidence="3" key="2">
    <citation type="submission" date="2015-01" db="EMBL/GenBank/DDBJ databases">
        <title>Evolutionary Origins and Diversification of the Mycorrhizal Mutualists.</title>
        <authorList>
            <consortium name="DOE Joint Genome Institute"/>
            <consortium name="Mycorrhizal Genomics Consortium"/>
            <person name="Kohler A."/>
            <person name="Kuo A."/>
            <person name="Nagy L.G."/>
            <person name="Floudas D."/>
            <person name="Copeland A."/>
            <person name="Barry K.W."/>
            <person name="Cichocki N."/>
            <person name="Veneault-Fourrey C."/>
            <person name="LaButti K."/>
            <person name="Lindquist E.A."/>
            <person name="Lipzen A."/>
            <person name="Lundell T."/>
            <person name="Morin E."/>
            <person name="Murat C."/>
            <person name="Riley R."/>
            <person name="Ohm R."/>
            <person name="Sun H."/>
            <person name="Tunlid A."/>
            <person name="Henrissat B."/>
            <person name="Grigoriev I.V."/>
            <person name="Hibbett D.S."/>
            <person name="Martin F."/>
        </authorList>
    </citation>
    <scope>NUCLEOTIDE SEQUENCE [LARGE SCALE GENOMIC DNA]</scope>
    <source>
        <strain evidence="3">MUT 4182</strain>
    </source>
</reference>
<accession>A0A0C3QIR5</accession>
<feature type="region of interest" description="Disordered" evidence="1">
    <location>
        <begin position="33"/>
        <end position="83"/>
    </location>
</feature>
<sequence length="125" mass="14436">MMQVDEWFLHPRSAGLWWESSRPAVIRWSKGSRRLGMRKRRQRRTGGRMKSDQRYGREFNSRVPRRPNTGGRKGTLTPWTGRRSWLVGNRPQRSELRRAVVWGSQHGGEGGGEKRGEERGPGLVG</sequence>
<feature type="region of interest" description="Disordered" evidence="1">
    <location>
        <begin position="101"/>
        <end position="125"/>
    </location>
</feature>
<dbReference type="EMBL" id="KN823033">
    <property type="protein sequence ID" value="KIO25899.1"/>
    <property type="molecule type" value="Genomic_DNA"/>
</dbReference>
<feature type="compositionally biased region" description="Basic and acidic residues" evidence="1">
    <location>
        <begin position="111"/>
        <end position="125"/>
    </location>
</feature>
<feature type="compositionally biased region" description="Basic residues" evidence="1">
    <location>
        <begin position="33"/>
        <end position="47"/>
    </location>
</feature>
<dbReference type="AlphaFoldDB" id="A0A0C3QIR5"/>
<evidence type="ECO:0000313" key="2">
    <source>
        <dbReference type="EMBL" id="KIO25899.1"/>
    </source>
</evidence>
<organism evidence="2 3">
    <name type="scientific">Tulasnella calospora MUT 4182</name>
    <dbReference type="NCBI Taxonomy" id="1051891"/>
    <lineage>
        <taxon>Eukaryota</taxon>
        <taxon>Fungi</taxon>
        <taxon>Dikarya</taxon>
        <taxon>Basidiomycota</taxon>
        <taxon>Agaricomycotina</taxon>
        <taxon>Agaricomycetes</taxon>
        <taxon>Cantharellales</taxon>
        <taxon>Tulasnellaceae</taxon>
        <taxon>Tulasnella</taxon>
    </lineage>
</organism>
<dbReference type="Proteomes" id="UP000054248">
    <property type="component" value="Unassembled WGS sequence"/>
</dbReference>